<keyword evidence="3" id="KW-1185">Reference proteome</keyword>
<comment type="caution">
    <text evidence="2">The sequence shown here is derived from an EMBL/GenBank/DDBJ whole genome shotgun (WGS) entry which is preliminary data.</text>
</comment>
<sequence length="428" mass="48718">MTTSADFSHFFRHERSLAPLFDAVQRQTLRYFWDFGHPVSGLTRERITIGQPPGDRVAIGASGMGVMALIVGIERGWISHDDALQRLLTMVRFLEIAPSYHGIFPHWMNGRTGATIPFSRKDDGGDLVETAFLLQGLLCARQYFQGEDTAERELRGLIDRIWLDAEWDWHTRGGVKMLYWHWSPNHDWSMDYEIRGWNECFVVYVLAASSPTHGIDPKVYHGGWAQGRDFRNGRTYYDIELPLGPDYGGALSFAHYSFLGLDPRGLKDRYADYWQQNVRHVLINREHCIRNPHQYEGYGPDCWGLTADDTADGYRSLHPANDLGFIAPNAALASFPYAPAAVTRVLRHFCGPLRDRIWGECGFTSAFGETRDWYSRDYIGVDEGPIVVMIENYRSGLLWKLFMSCPEVRSGLARLGFESPHLVSSGNP</sequence>
<evidence type="ECO:0000313" key="2">
    <source>
        <dbReference type="EMBL" id="NIX77539.1"/>
    </source>
</evidence>
<accession>A0ABX0VEE4</accession>
<feature type="domain" description="Glycoamylase-like" evidence="1">
    <location>
        <begin position="192"/>
        <end position="406"/>
    </location>
</feature>
<proteinExistence type="predicted"/>
<protein>
    <submittedName>
        <fullName evidence="2">Beta-glucosidase</fullName>
    </submittedName>
</protein>
<evidence type="ECO:0000259" key="1">
    <source>
        <dbReference type="Pfam" id="PF10091"/>
    </source>
</evidence>
<evidence type="ECO:0000313" key="3">
    <source>
        <dbReference type="Proteomes" id="UP000707352"/>
    </source>
</evidence>
<dbReference type="InterPro" id="IPR019282">
    <property type="entry name" value="Glycoamylase-like_cons_dom"/>
</dbReference>
<dbReference type="EMBL" id="JAATJS010000004">
    <property type="protein sequence ID" value="NIX77539.1"/>
    <property type="molecule type" value="Genomic_DNA"/>
</dbReference>
<dbReference type="RefSeq" id="WP_167673442.1">
    <property type="nucleotide sequence ID" value="NZ_JAATJS010000004.1"/>
</dbReference>
<dbReference type="InterPro" id="IPR016883">
    <property type="entry name" value="UCP028431"/>
</dbReference>
<dbReference type="Pfam" id="PF10091">
    <property type="entry name" value="Glycoamylase"/>
    <property type="match status" value="1"/>
</dbReference>
<reference evidence="2 3" key="1">
    <citation type="submission" date="2020-03" db="EMBL/GenBank/DDBJ databases">
        <title>The genome sequence of Microvirga sp. c23x22.</title>
        <authorList>
            <person name="Zhang X."/>
        </authorList>
    </citation>
    <scope>NUCLEOTIDE SEQUENCE [LARGE SCALE GENOMIC DNA]</scope>
    <source>
        <strain evidence="3">c23x22</strain>
    </source>
</reference>
<dbReference type="PIRSF" id="PIRSF028431">
    <property type="entry name" value="UCP028431"/>
    <property type="match status" value="1"/>
</dbReference>
<dbReference type="Gene3D" id="1.50.10.140">
    <property type="match status" value="1"/>
</dbReference>
<gene>
    <name evidence="2" type="ORF">HB375_13100</name>
</gene>
<name>A0ABX0VEE4_9HYPH</name>
<dbReference type="Proteomes" id="UP000707352">
    <property type="component" value="Unassembled WGS sequence"/>
</dbReference>
<organism evidence="2 3">
    <name type="scientific">Microvirga terricola</name>
    <dbReference type="NCBI Taxonomy" id="2719797"/>
    <lineage>
        <taxon>Bacteria</taxon>
        <taxon>Pseudomonadati</taxon>
        <taxon>Pseudomonadota</taxon>
        <taxon>Alphaproteobacteria</taxon>
        <taxon>Hyphomicrobiales</taxon>
        <taxon>Methylobacteriaceae</taxon>
        <taxon>Microvirga</taxon>
    </lineage>
</organism>